<proteinExistence type="predicted"/>
<sequence length="1935" mass="213234">MLSGDKRGVSARRGMTVLGKIPAVPKPINLPSQRLENRGLDPNVEIVPRGSVSWGSAGRSPPTSGNVWGNSQQSVSPPVSRAPWGTSTTSNGVLVGSASRPSSAGSGTRPSTADSNRQTQELINEANAWNFPTSRPASASGVLGQSHSQPTLNRPRSAETWPANLQGTSARSSESYAGIAPSQAWGAREKKILVDKPPQPARFTLSHGDFPSLGSEKTQEPCPQHGTKEDENKEKEMMDNWKRDGAPADGLFSGPDGNWHAGRPPVQSYAGQFPISESWRNDEHGVASFHSSNDYWHRSGPPTGPYGASAGPVPPPGRFPYDSARFMPHQQFRPGPMPPLHGGPTGFDQHGDRFRSVPFMRPPIMPERPGPPFGPGFYPGPMPYEGYGASSGVSGSGYVNIDERDMMMVGIGSRPGFHGAFPHRQGPAEPFGLYRPGIRFDPHQTSHPGIAREGVAIMEYDGESQHEQLTNKVLGFKENDYLKDGGNRMHARQPGIIELEGNSWKKEGRSGANAVGSQVQRHSFQGIPESSSHGHQDWGAADEPMDFSRPVFEDAAASEWKKESNQTLRGSDLLSLDSRTEDTQREDSRRAFLEETPTSLHVLSNNSRLKAAEEISNSEKSTCKEAVFSENGKAHSLEQNSAKAGEDLLEIKLNALQDSVDGDHSINDPPVQEDRYTGLNENVRTSKKDSQSNNNVVESSDYNNTRFCLGNMASAETSASFAISSFTSCRDEVSGFSEKHFEGLPSESGSSPIVVETVCLPFEKFLQEPASSEKLSSPAIEAAEKSEHEKSNERTGVTFIAVDQKGETTVYAGSTHVQHSKEEPKPRSNIALQEVEKEWRPKSVKGARGEKSKSLSSNTLVEMKVSSSFQSVVPLSESAHVTNKSVAGSKYAASSDSYDYDAQRVRMKEIAAQRARQLEKEERERTKEKKEKALAKFQELNRRTVTGVPQSSNSSNSEPLKEISEVNSASVQLEVCTPVSTPIEHNEKDLLERGHVKHEQGKQERVGDEKVELSREEFKTNLGDLENKIVSKEKVDNVSSVDGVEQTLLPDPESDLVTVSHNLPKISNESADPSQADANSSQPQDGHKSSGQQRLNLNVPHPRYRSKTFASQSKRASRLSDIARNKELGKADMLTGANDQNVGDQPVLTMPVLDVNPTEVSGKKIVARQLGQLMPFQKRQGTGTMKNGPKAEVEENSINLGTTAIYEVFKVDDEASDGTVAVKNIIIPSSNIINTKVNECSTLFERVSTSVWKDGLQVLGEQSKGTEEEQIHIKRISQKRQQNKRPLRDRLSQDVRASDKQNIGDGMIWAPVGVISSDHGRGSQLNEDVINDATSLGRDADDNQQITRAKRAELERYTPKAVMKQHTQKHRASETVLSSGEMSSTLLEKEIMPHQSSLSSMARASTGPNQRQNPDTNNQQRKPQSEGRQHEFLRKSGRFPASWRQRGLVAEQVNDDVMEALVHSMDDTRTSPTPQREMKGRGFDNQQQEHRLHYQEQRSRHADAGWGSEQTYFRKTSKFQQETRPSSSQKNLQNHAIPIHENHHQKLAIKEDITEVADHSSVPVATARHHGNLQNFEHVAKNIVQEVGHLKSDTIETVQQATASRKPLRDQQNPGEQAPSSPRSPELLRNQGHEIQEPHGWERHNSHQKEFTHPLSRSIPLQASKARRFFLQGIGGDLSTTHSSTQQNNAVNSHANVEHALPCFSEKTSKEVSSDLQFGSYAPQHMKGGSSFDAHGRGNRLQILHQQSKQLQSNRKEGLNVAFDHEQRGSNSYRQRSGFGQYQQKGSASQDKQQQIAEGHDPYQQPQSITSGSSKQHRVALINKDNEPTTSHHHVRLDSSKELSQSPEVDTQQLPSAMHQQTHKSSQQVETFVASGTIHENDKRFWSQGGGSPNLHGREHGVPRQGKFGGRMNVRGTDADLKKTHLPSSQATAGC</sequence>
<dbReference type="Proteomes" id="UP001162992">
    <property type="component" value="Chromosome 8"/>
</dbReference>
<evidence type="ECO:0000313" key="1">
    <source>
        <dbReference type="EMBL" id="KAJ7547785.1"/>
    </source>
</evidence>
<comment type="caution">
    <text evidence="1">The sequence shown here is derived from an EMBL/GenBank/DDBJ whole genome shotgun (WGS) entry which is preliminary data.</text>
</comment>
<evidence type="ECO:0000313" key="2">
    <source>
        <dbReference type="Proteomes" id="UP001162992"/>
    </source>
</evidence>
<name>A0ACC2D0D9_DIPCM</name>
<dbReference type="EMBL" id="CM055099">
    <property type="protein sequence ID" value="KAJ7547785.1"/>
    <property type="molecule type" value="Genomic_DNA"/>
</dbReference>
<reference evidence="2" key="1">
    <citation type="journal article" date="2024" name="Proc. Natl. Acad. Sci. U.S.A.">
        <title>Extraordinary preservation of gene collinearity over three hundred million years revealed in homosporous lycophytes.</title>
        <authorList>
            <person name="Li C."/>
            <person name="Wickell D."/>
            <person name="Kuo L.Y."/>
            <person name="Chen X."/>
            <person name="Nie B."/>
            <person name="Liao X."/>
            <person name="Peng D."/>
            <person name="Ji J."/>
            <person name="Jenkins J."/>
            <person name="Williams M."/>
            <person name="Shu S."/>
            <person name="Plott C."/>
            <person name="Barry K."/>
            <person name="Rajasekar S."/>
            <person name="Grimwood J."/>
            <person name="Han X."/>
            <person name="Sun S."/>
            <person name="Hou Z."/>
            <person name="He W."/>
            <person name="Dai G."/>
            <person name="Sun C."/>
            <person name="Schmutz J."/>
            <person name="Leebens-Mack J.H."/>
            <person name="Li F.W."/>
            <person name="Wang L."/>
        </authorList>
    </citation>
    <scope>NUCLEOTIDE SEQUENCE [LARGE SCALE GENOMIC DNA]</scope>
    <source>
        <strain evidence="2">cv. PW_Plant_1</strain>
    </source>
</reference>
<accession>A0ACC2D0D9</accession>
<organism evidence="1 2">
    <name type="scientific">Diphasiastrum complanatum</name>
    <name type="common">Issler's clubmoss</name>
    <name type="synonym">Lycopodium complanatum</name>
    <dbReference type="NCBI Taxonomy" id="34168"/>
    <lineage>
        <taxon>Eukaryota</taxon>
        <taxon>Viridiplantae</taxon>
        <taxon>Streptophyta</taxon>
        <taxon>Embryophyta</taxon>
        <taxon>Tracheophyta</taxon>
        <taxon>Lycopodiopsida</taxon>
        <taxon>Lycopodiales</taxon>
        <taxon>Lycopodiaceae</taxon>
        <taxon>Lycopodioideae</taxon>
        <taxon>Diphasiastrum</taxon>
    </lineage>
</organism>
<protein>
    <submittedName>
        <fullName evidence="1">Uncharacterized protein</fullName>
    </submittedName>
</protein>
<keyword evidence="2" id="KW-1185">Reference proteome</keyword>
<gene>
    <name evidence="1" type="ORF">O6H91_08G104500</name>
</gene>